<keyword evidence="6 12" id="KW-0547">Nucleotide-binding</keyword>
<evidence type="ECO:0000256" key="14">
    <source>
        <dbReference type="PIRSR" id="PIRSR001529-2"/>
    </source>
</evidence>
<comment type="catalytic activity">
    <reaction evidence="10 12">
        <text>tRNA(Sec) + L-serine + ATP = L-seryl-tRNA(Sec) + AMP + diphosphate + H(+)</text>
        <dbReference type="Rhea" id="RHEA:42580"/>
        <dbReference type="Rhea" id="RHEA-COMP:9742"/>
        <dbReference type="Rhea" id="RHEA-COMP:10128"/>
        <dbReference type="ChEBI" id="CHEBI:15378"/>
        <dbReference type="ChEBI" id="CHEBI:30616"/>
        <dbReference type="ChEBI" id="CHEBI:33019"/>
        <dbReference type="ChEBI" id="CHEBI:33384"/>
        <dbReference type="ChEBI" id="CHEBI:78442"/>
        <dbReference type="ChEBI" id="CHEBI:78533"/>
        <dbReference type="ChEBI" id="CHEBI:456215"/>
        <dbReference type="EC" id="6.1.1.11"/>
    </reaction>
</comment>
<dbReference type="InterPro" id="IPR010978">
    <property type="entry name" value="tRNA-bd_arm"/>
</dbReference>
<evidence type="ECO:0000256" key="9">
    <source>
        <dbReference type="ARBA" id="ARBA00023146"/>
    </source>
</evidence>
<keyword evidence="8 12" id="KW-0648">Protein biosynthesis</keyword>
<comment type="function">
    <text evidence="12">Catalyzes the attachment of serine to tRNA(Ser). Is also able to aminoacylate tRNA(Sec) with serine, to form the misacylated tRNA L-seryl-tRNA(Sec), which will be further converted into selenocysteinyl-tRNA(Sec).</text>
</comment>
<keyword evidence="18" id="KW-1185">Reference proteome</keyword>
<dbReference type="GO" id="GO:0004828">
    <property type="term" value="F:serine-tRNA ligase activity"/>
    <property type="evidence" value="ECO:0007669"/>
    <property type="project" value="UniProtKB-UniRule"/>
</dbReference>
<reference evidence="17 18" key="1">
    <citation type="submission" date="2017-04" db="EMBL/GenBank/DDBJ databases">
        <authorList>
            <person name="Afonso C.L."/>
            <person name="Miller P.J."/>
            <person name="Scott M.A."/>
            <person name="Spackman E."/>
            <person name="Goraichik I."/>
            <person name="Dimitrov K.M."/>
            <person name="Suarez D.L."/>
            <person name="Swayne D.E."/>
        </authorList>
    </citation>
    <scope>NUCLEOTIDE SEQUENCE [LARGE SCALE GENOMIC DNA]</scope>
    <source>
        <strain evidence="17 18">VK13</strain>
    </source>
</reference>
<dbReference type="GO" id="GO:0005524">
    <property type="term" value="F:ATP binding"/>
    <property type="evidence" value="ECO:0007669"/>
    <property type="project" value="UniProtKB-UniRule"/>
</dbReference>
<dbReference type="GO" id="GO:0005737">
    <property type="term" value="C:cytoplasm"/>
    <property type="evidence" value="ECO:0007669"/>
    <property type="project" value="UniProtKB-SubCell"/>
</dbReference>
<dbReference type="InterPro" id="IPR045864">
    <property type="entry name" value="aa-tRNA-synth_II/BPL/LPL"/>
</dbReference>
<feature type="binding site" evidence="12">
    <location>
        <begin position="244"/>
        <end position="246"/>
    </location>
    <ligand>
        <name>L-serine</name>
        <dbReference type="ChEBI" id="CHEBI:33384"/>
    </ligand>
</feature>
<dbReference type="SUPFAM" id="SSF55681">
    <property type="entry name" value="Class II aaRS and biotin synthetases"/>
    <property type="match status" value="1"/>
</dbReference>
<dbReference type="RefSeq" id="WP_084282064.1">
    <property type="nucleotide sequence ID" value="NZ_FWXJ01000001.1"/>
</dbReference>
<dbReference type="GO" id="GO:0016260">
    <property type="term" value="P:selenocysteine biosynthetic process"/>
    <property type="evidence" value="ECO:0007669"/>
    <property type="project" value="UniProtKB-UniRule"/>
</dbReference>
<accession>A0A1W1Y3N2</accession>
<comment type="domain">
    <text evidence="12">Consists of two distinct domains, a catalytic core and a N-terminal extension that is involved in tRNA binding.</text>
</comment>
<evidence type="ECO:0000256" key="3">
    <source>
        <dbReference type="ARBA" id="ARBA00010728"/>
    </source>
</evidence>
<evidence type="ECO:0000256" key="6">
    <source>
        <dbReference type="ARBA" id="ARBA00022741"/>
    </source>
</evidence>
<evidence type="ECO:0000256" key="5">
    <source>
        <dbReference type="ARBA" id="ARBA00022598"/>
    </source>
</evidence>
<dbReference type="SUPFAM" id="SSF46589">
    <property type="entry name" value="tRNA-binding arm"/>
    <property type="match status" value="1"/>
</dbReference>
<dbReference type="EC" id="6.1.1.11" evidence="12"/>
<feature type="coiled-coil region" evidence="15">
    <location>
        <begin position="30"/>
        <end position="95"/>
    </location>
</feature>
<dbReference type="Gene3D" id="1.10.287.40">
    <property type="entry name" value="Serine-tRNA synthetase, tRNA binding domain"/>
    <property type="match status" value="1"/>
</dbReference>
<dbReference type="AlphaFoldDB" id="A0A1W1Y3N2"/>
<feature type="binding site" evidence="12 14">
    <location>
        <begin position="362"/>
        <end position="365"/>
    </location>
    <ligand>
        <name>ATP</name>
        <dbReference type="ChEBI" id="CHEBI:30616"/>
    </ligand>
</feature>
<dbReference type="UniPathway" id="UPA00906">
    <property type="reaction ID" value="UER00895"/>
</dbReference>
<organism evidence="17 18">
    <name type="scientific">Polynucleobacter kasalickyi</name>
    <dbReference type="NCBI Taxonomy" id="1938817"/>
    <lineage>
        <taxon>Bacteria</taxon>
        <taxon>Pseudomonadati</taxon>
        <taxon>Pseudomonadota</taxon>
        <taxon>Betaproteobacteria</taxon>
        <taxon>Burkholderiales</taxon>
        <taxon>Burkholderiaceae</taxon>
        <taxon>Polynucleobacter</taxon>
    </lineage>
</organism>
<evidence type="ECO:0000256" key="13">
    <source>
        <dbReference type="PIRSR" id="PIRSR001529-1"/>
    </source>
</evidence>
<feature type="binding site" evidence="13">
    <location>
        <position position="244"/>
    </location>
    <ligand>
        <name>L-serine</name>
        <dbReference type="ChEBI" id="CHEBI:33384"/>
    </ligand>
</feature>
<dbReference type="InterPro" id="IPR042103">
    <property type="entry name" value="SerRS_1_N_sf"/>
</dbReference>
<evidence type="ECO:0000256" key="11">
    <source>
        <dbReference type="ARBA" id="ARBA00048823"/>
    </source>
</evidence>
<dbReference type="GO" id="GO:0006434">
    <property type="term" value="P:seryl-tRNA aminoacylation"/>
    <property type="evidence" value="ECO:0007669"/>
    <property type="project" value="UniProtKB-UniRule"/>
</dbReference>
<keyword evidence="4 12" id="KW-0963">Cytoplasm</keyword>
<evidence type="ECO:0000256" key="2">
    <source>
        <dbReference type="ARBA" id="ARBA00005045"/>
    </source>
</evidence>
<comment type="similarity">
    <text evidence="3 12">Belongs to the class-II aminoacyl-tRNA synthetase family. Type-1 seryl-tRNA synthetase subfamily.</text>
</comment>
<evidence type="ECO:0000256" key="10">
    <source>
        <dbReference type="ARBA" id="ARBA00047929"/>
    </source>
</evidence>
<evidence type="ECO:0000256" key="15">
    <source>
        <dbReference type="SAM" id="Coils"/>
    </source>
</evidence>
<dbReference type="PROSITE" id="PS50862">
    <property type="entry name" value="AA_TRNA_LIGASE_II"/>
    <property type="match status" value="1"/>
</dbReference>
<name>A0A1W1Y3N2_9BURK</name>
<evidence type="ECO:0000313" key="18">
    <source>
        <dbReference type="Proteomes" id="UP000192708"/>
    </source>
</evidence>
<feature type="binding site" evidence="13">
    <location>
        <position position="275"/>
    </location>
    <ligand>
        <name>L-serine</name>
        <dbReference type="ChEBI" id="CHEBI:33384"/>
    </ligand>
</feature>
<evidence type="ECO:0000256" key="7">
    <source>
        <dbReference type="ARBA" id="ARBA00022840"/>
    </source>
</evidence>
<gene>
    <name evidence="12" type="primary">serS</name>
    <name evidence="17" type="ORF">SAMN06296008_101277</name>
</gene>
<dbReference type="PIRSF" id="PIRSF001529">
    <property type="entry name" value="Ser-tRNA-synth_IIa"/>
    <property type="match status" value="1"/>
</dbReference>
<dbReference type="PANTHER" id="PTHR43697">
    <property type="entry name" value="SERYL-TRNA SYNTHETASE"/>
    <property type="match status" value="1"/>
</dbReference>
<feature type="binding site" evidence="13">
    <location>
        <position position="395"/>
    </location>
    <ligand>
        <name>L-serine</name>
        <dbReference type="ChEBI" id="CHEBI:33384"/>
    </ligand>
</feature>
<evidence type="ECO:0000313" key="17">
    <source>
        <dbReference type="EMBL" id="SMC30783.1"/>
    </source>
</evidence>
<dbReference type="InterPro" id="IPR006195">
    <property type="entry name" value="aa-tRNA-synth_II"/>
</dbReference>
<keyword evidence="7 12" id="KW-0067">ATP-binding</keyword>
<dbReference type="InterPro" id="IPR002317">
    <property type="entry name" value="Ser-tRNA-ligase_type_1"/>
</dbReference>
<comment type="subcellular location">
    <subcellularLocation>
        <location evidence="1 12">Cytoplasm</location>
    </subcellularLocation>
</comment>
<dbReference type="InterPro" id="IPR033729">
    <property type="entry name" value="SerRS_core"/>
</dbReference>
<evidence type="ECO:0000256" key="4">
    <source>
        <dbReference type="ARBA" id="ARBA00022490"/>
    </source>
</evidence>
<sequence length="437" mass="48926">MIDSLLLRKDIELVAKRLADRKFILDCEKFSQLENTRKQLQAATEELQAKRNQLAKSIGMKKGKGEDATSELALSNQINEELKTSSEQLEVLQLQIQQFVMGIPNLPHETVPFGKDETDNVEISRWGDVPSFDFPIKDHVDLGSMYGLDFESATKITGSRFVVLRGSIARLHRALAQFMLDLHSEHHAYEEINVPFIVNADSMRGTGQLPKFEEDLFKVPRKMGGVEEGEAGEARIENFYLIPTAEVPVTNMARDVIFSEEQLPQKYVAHTPCFRSEAGSHGRDVRGMIRQHQFEKVELVQFVKPEDSLTALEELVGHAQAVLEKLEIPYRKVLLCTGDMGFGSAKTYDLEAWIPSQNTYREISSCSTMGDFQARRMQARFKVGQAKPQLIHTLNGSGLAVGRCLVALLENNQQADGSIKIPVALRPYLAGIAVLTP</sequence>
<dbReference type="HAMAP" id="MF_00176">
    <property type="entry name" value="Ser_tRNA_synth_type1"/>
    <property type="match status" value="1"/>
</dbReference>
<dbReference type="Pfam" id="PF00587">
    <property type="entry name" value="tRNA-synt_2b"/>
    <property type="match status" value="1"/>
</dbReference>
<dbReference type="InterPro" id="IPR015866">
    <property type="entry name" value="Ser-tRNA-synth_1_N"/>
</dbReference>
<protein>
    <recommendedName>
        <fullName evidence="12">Serine--tRNA ligase</fullName>
        <ecNumber evidence="12">6.1.1.11</ecNumber>
    </recommendedName>
    <alternativeName>
        <fullName evidence="12">Seryl-tRNA synthetase</fullName>
        <shortName evidence="12">SerRS</shortName>
    </alternativeName>
    <alternativeName>
        <fullName evidence="12">Seryl-tRNA(Ser/Sec) synthetase</fullName>
    </alternativeName>
</protein>
<dbReference type="EMBL" id="FWXJ01000001">
    <property type="protein sequence ID" value="SMC30783.1"/>
    <property type="molecule type" value="Genomic_DNA"/>
</dbReference>
<dbReference type="Gene3D" id="3.30.930.10">
    <property type="entry name" value="Bira Bifunctional Protein, Domain 2"/>
    <property type="match status" value="1"/>
</dbReference>
<feature type="domain" description="Aminoacyl-transfer RNA synthetases class-II family profile" evidence="16">
    <location>
        <begin position="138"/>
        <end position="422"/>
    </location>
</feature>
<dbReference type="Proteomes" id="UP000192708">
    <property type="component" value="Unassembled WGS sequence"/>
</dbReference>
<dbReference type="Pfam" id="PF02403">
    <property type="entry name" value="Seryl_tRNA_N"/>
    <property type="match status" value="1"/>
</dbReference>
<dbReference type="NCBIfam" id="TIGR00414">
    <property type="entry name" value="serS"/>
    <property type="match status" value="1"/>
</dbReference>
<dbReference type="STRING" id="1938817.SAMN06296008_101277"/>
<dbReference type="PANTHER" id="PTHR43697:SF1">
    <property type="entry name" value="SERINE--TRNA LIGASE"/>
    <property type="match status" value="1"/>
</dbReference>
<comment type="catalytic activity">
    <reaction evidence="11 12">
        <text>tRNA(Ser) + L-serine + ATP = L-seryl-tRNA(Ser) + AMP + diphosphate + H(+)</text>
        <dbReference type="Rhea" id="RHEA:12292"/>
        <dbReference type="Rhea" id="RHEA-COMP:9669"/>
        <dbReference type="Rhea" id="RHEA-COMP:9703"/>
        <dbReference type="ChEBI" id="CHEBI:15378"/>
        <dbReference type="ChEBI" id="CHEBI:30616"/>
        <dbReference type="ChEBI" id="CHEBI:33019"/>
        <dbReference type="ChEBI" id="CHEBI:33384"/>
        <dbReference type="ChEBI" id="CHEBI:78442"/>
        <dbReference type="ChEBI" id="CHEBI:78533"/>
        <dbReference type="ChEBI" id="CHEBI:456215"/>
        <dbReference type="EC" id="6.1.1.11"/>
    </reaction>
</comment>
<comment type="subunit">
    <text evidence="12">Homodimer. The tRNA molecule binds across the dimer.</text>
</comment>
<evidence type="ECO:0000256" key="8">
    <source>
        <dbReference type="ARBA" id="ARBA00022917"/>
    </source>
</evidence>
<feature type="binding site" evidence="12 14">
    <location>
        <begin position="275"/>
        <end position="277"/>
    </location>
    <ligand>
        <name>ATP</name>
        <dbReference type="ChEBI" id="CHEBI:30616"/>
    </ligand>
</feature>
<dbReference type="CDD" id="cd00770">
    <property type="entry name" value="SerRS_core"/>
    <property type="match status" value="1"/>
</dbReference>
<dbReference type="PRINTS" id="PR00981">
    <property type="entry name" value="TRNASYNTHSER"/>
</dbReference>
<feature type="binding site" evidence="12 13">
    <location>
        <position position="298"/>
    </location>
    <ligand>
        <name>L-serine</name>
        <dbReference type="ChEBI" id="CHEBI:33384"/>
    </ligand>
</feature>
<comment type="pathway">
    <text evidence="2 12">Aminoacyl-tRNA biosynthesis; selenocysteinyl-tRNA(Sec) biosynthesis; L-seryl-tRNA(Sec) from L-serine and tRNA(Sec): step 1/1.</text>
</comment>
<dbReference type="InterPro" id="IPR002314">
    <property type="entry name" value="aa-tRNA-synt_IIb"/>
</dbReference>
<comment type="caution">
    <text evidence="12">Lacks conserved residue(s) required for the propagation of feature annotation.</text>
</comment>
<keyword evidence="9 12" id="KW-0030">Aminoacyl-tRNA synthetase</keyword>
<evidence type="ECO:0000259" key="16">
    <source>
        <dbReference type="PROSITE" id="PS50862"/>
    </source>
</evidence>
<evidence type="ECO:0000256" key="1">
    <source>
        <dbReference type="ARBA" id="ARBA00004496"/>
    </source>
</evidence>
<keyword evidence="15" id="KW-0175">Coiled coil</keyword>
<proteinExistence type="inferred from homology"/>
<keyword evidence="5 12" id="KW-0436">Ligase</keyword>
<evidence type="ECO:0000256" key="12">
    <source>
        <dbReference type="HAMAP-Rule" id="MF_00176"/>
    </source>
</evidence>
<feature type="binding site" evidence="12">
    <location>
        <position position="397"/>
    </location>
    <ligand>
        <name>L-serine</name>
        <dbReference type="ChEBI" id="CHEBI:33384"/>
    </ligand>
</feature>
<dbReference type="OrthoDB" id="9804647at2"/>